<keyword evidence="2" id="KW-1185">Reference proteome</keyword>
<dbReference type="Proteomes" id="UP001209755">
    <property type="component" value="Unassembled WGS sequence"/>
</dbReference>
<accession>A0ABT3HEL2</accession>
<dbReference type="RefSeq" id="WP_264602431.1">
    <property type="nucleotide sequence ID" value="NZ_JAOQNS010000009.1"/>
</dbReference>
<proteinExistence type="predicted"/>
<protein>
    <submittedName>
        <fullName evidence="1">Uncharacterized protein</fullName>
    </submittedName>
</protein>
<reference evidence="2" key="1">
    <citation type="submission" date="2023-07" db="EMBL/GenBank/DDBJ databases">
        <title>Genome sequencing of Purple Non-Sulfur Bacteria from various extreme environments.</title>
        <authorList>
            <person name="Mayer M."/>
        </authorList>
    </citation>
    <scope>NUCLEOTIDE SEQUENCE [LARGE SCALE GENOMIC DNA]</scope>
    <source>
        <strain evidence="2">DSM 17935</strain>
    </source>
</reference>
<dbReference type="EMBL" id="JAOQNS010000009">
    <property type="protein sequence ID" value="MCW2308832.1"/>
    <property type="molecule type" value="Genomic_DNA"/>
</dbReference>
<comment type="caution">
    <text evidence="1">The sequence shown here is derived from an EMBL/GenBank/DDBJ whole genome shotgun (WGS) entry which is preliminary data.</text>
</comment>
<name>A0ABT3HEL2_9HYPH</name>
<organism evidence="1 2">
    <name type="scientific">Rhodobium gokarnense</name>
    <dbReference type="NCBI Taxonomy" id="364296"/>
    <lineage>
        <taxon>Bacteria</taxon>
        <taxon>Pseudomonadati</taxon>
        <taxon>Pseudomonadota</taxon>
        <taxon>Alphaproteobacteria</taxon>
        <taxon>Hyphomicrobiales</taxon>
        <taxon>Rhodobiaceae</taxon>
        <taxon>Rhodobium</taxon>
    </lineage>
</organism>
<sequence length="83" mass="9743">MRYFEDQQDVRDWLEPLTYAEFWREVSTFDLRLQSKENCDGQIASGAIDEATVLRVLKGMVRMQVIDQQNLPPHDYVAPLSMH</sequence>
<evidence type="ECO:0000313" key="1">
    <source>
        <dbReference type="EMBL" id="MCW2308832.1"/>
    </source>
</evidence>
<gene>
    <name evidence="1" type="ORF">M2319_003181</name>
</gene>
<evidence type="ECO:0000313" key="2">
    <source>
        <dbReference type="Proteomes" id="UP001209755"/>
    </source>
</evidence>